<dbReference type="InterPro" id="IPR016187">
    <property type="entry name" value="CTDL_fold"/>
</dbReference>
<dbReference type="PANTHER" id="PTHR23150">
    <property type="entry name" value="SULFATASE MODIFYING FACTOR 1, 2"/>
    <property type="match status" value="1"/>
</dbReference>
<name>A0A846YA04_9NOCA</name>
<dbReference type="SUPFAM" id="SSF56436">
    <property type="entry name" value="C-type lectin-like"/>
    <property type="match status" value="1"/>
</dbReference>
<evidence type="ECO:0000259" key="2">
    <source>
        <dbReference type="Pfam" id="PF03781"/>
    </source>
</evidence>
<accession>A0A846YA04</accession>
<evidence type="ECO:0000313" key="3">
    <source>
        <dbReference type="EMBL" id="NKY53589.1"/>
    </source>
</evidence>
<sequence length="332" mass="36402">MTGARSSPPNRADPGSELGDGRAVDISLATALRRIPAQTFTMGSDRHYPEERPAHAVTVDAFAIEAHQVTNAEYERFVAETGYVTVAERPLDPADFPGAPAQNLQPGSMVFARTSGPVDLRHLNLWWRWTPGASWRHPEGPGSTVAERTDHPVVHIAHEDAAAYAHWRGRHLPTEAQWEAAARGGLEGAEFTWGDANDTGPLANYWHGDFPWRPDAGFGHTSPVGSYPPNAYGLFDTAGNVWEWTDDWYAARHPDAGGCCAPHNPRGGGVEKSYDPRQPQFRVPRKVIKGGSFLCADSYCRRYRPAARRPQMIDTGMSHIGFRCVTASAANI</sequence>
<dbReference type="AlphaFoldDB" id="A0A846YA04"/>
<dbReference type="InterPro" id="IPR042095">
    <property type="entry name" value="SUMF_sf"/>
</dbReference>
<evidence type="ECO:0000256" key="1">
    <source>
        <dbReference type="SAM" id="MobiDB-lite"/>
    </source>
</evidence>
<protein>
    <submittedName>
        <fullName evidence="3">Formylglycine-generating enzyme family protein</fullName>
    </submittedName>
</protein>
<organism evidence="3 4">
    <name type="scientific">Nocardia vermiculata</name>
    <dbReference type="NCBI Taxonomy" id="257274"/>
    <lineage>
        <taxon>Bacteria</taxon>
        <taxon>Bacillati</taxon>
        <taxon>Actinomycetota</taxon>
        <taxon>Actinomycetes</taxon>
        <taxon>Mycobacteriales</taxon>
        <taxon>Nocardiaceae</taxon>
        <taxon>Nocardia</taxon>
    </lineage>
</organism>
<comment type="caution">
    <text evidence="3">The sequence shown here is derived from an EMBL/GenBank/DDBJ whole genome shotgun (WGS) entry which is preliminary data.</text>
</comment>
<dbReference type="GO" id="GO:0120147">
    <property type="term" value="F:formylglycine-generating oxidase activity"/>
    <property type="evidence" value="ECO:0007669"/>
    <property type="project" value="TreeGrafter"/>
</dbReference>
<feature type="domain" description="Sulfatase-modifying factor enzyme-like" evidence="2">
    <location>
        <begin position="34"/>
        <end position="325"/>
    </location>
</feature>
<evidence type="ECO:0000313" key="4">
    <source>
        <dbReference type="Proteomes" id="UP000565711"/>
    </source>
</evidence>
<gene>
    <name evidence="3" type="ORF">HGA08_25665</name>
</gene>
<keyword evidence="4" id="KW-1185">Reference proteome</keyword>
<dbReference type="Pfam" id="PF03781">
    <property type="entry name" value="FGE-sulfatase"/>
    <property type="match status" value="1"/>
</dbReference>
<reference evidence="3 4" key="1">
    <citation type="submission" date="2020-04" db="EMBL/GenBank/DDBJ databases">
        <title>MicrobeNet Type strains.</title>
        <authorList>
            <person name="Nicholson A.C."/>
        </authorList>
    </citation>
    <scope>NUCLEOTIDE SEQUENCE [LARGE SCALE GENOMIC DNA]</scope>
    <source>
        <strain evidence="3 4">JCM 12354</strain>
    </source>
</reference>
<proteinExistence type="predicted"/>
<dbReference type="Proteomes" id="UP000565711">
    <property type="component" value="Unassembled WGS sequence"/>
</dbReference>
<dbReference type="InterPro" id="IPR051043">
    <property type="entry name" value="Sulfatase_Mod_Factor_Kinase"/>
</dbReference>
<dbReference type="Gene3D" id="3.90.1580.10">
    <property type="entry name" value="paralog of FGE (formylglycine-generating enzyme)"/>
    <property type="match status" value="1"/>
</dbReference>
<dbReference type="InterPro" id="IPR005532">
    <property type="entry name" value="SUMF_dom"/>
</dbReference>
<dbReference type="EMBL" id="JAAXOP010000019">
    <property type="protein sequence ID" value="NKY53589.1"/>
    <property type="molecule type" value="Genomic_DNA"/>
</dbReference>
<dbReference type="PANTHER" id="PTHR23150:SF19">
    <property type="entry name" value="FORMYLGLYCINE-GENERATING ENZYME"/>
    <property type="match status" value="1"/>
</dbReference>
<feature type="region of interest" description="Disordered" evidence="1">
    <location>
        <begin position="1"/>
        <end position="21"/>
    </location>
</feature>